<feature type="domain" description="ATP-dependent DNA ligase family profile" evidence="24">
    <location>
        <begin position="630"/>
        <end position="755"/>
    </location>
</feature>
<comment type="cofactor">
    <cofactor evidence="1">
        <name>Mn(2+)</name>
        <dbReference type="ChEBI" id="CHEBI:29035"/>
    </cofactor>
</comment>
<evidence type="ECO:0000256" key="3">
    <source>
        <dbReference type="ARBA" id="ARBA00022598"/>
    </source>
</evidence>
<evidence type="ECO:0000256" key="2">
    <source>
        <dbReference type="ARBA" id="ARBA00012727"/>
    </source>
</evidence>
<evidence type="ECO:0000313" key="26">
    <source>
        <dbReference type="Proteomes" id="UP000295411"/>
    </source>
</evidence>
<dbReference type="GO" id="GO:0006281">
    <property type="term" value="P:DNA repair"/>
    <property type="evidence" value="ECO:0007669"/>
    <property type="project" value="UniProtKB-KW"/>
</dbReference>
<dbReference type="CDD" id="cd07971">
    <property type="entry name" value="OBF_DNA_ligase_LigD"/>
    <property type="match status" value="1"/>
</dbReference>
<dbReference type="InterPro" id="IPR012309">
    <property type="entry name" value="DNA_ligase_ATP-dep_C"/>
</dbReference>
<sequence>MALPGSRSVQTVTVDGRSLRLSSLDKVLYPETGTTKADVLAYYAAVAEPLIRHARDRPATRKRWVHGVGTADAPGQVFFQKNLDAAAPAWLPRHPIRHKDHTNVYPVVNDLATLTWFGQIGALEVHVPQWRFGPHSAVGNPDRMVLDLDPGPGAGLAECAEVARLAREILTGMGLEPWPVTSGSKGLHLYCRLDGKLTSEQVSGVAHELARALEADHPDLAVSDMKKSLRGGRVLVDWSQNNRNKTTVAPYSLRGRFHPTVAAPRTWAELDDPDLAHLDYREMLRRVREQGDILAGLDPDPQDGAGTGGAAGSAPDRLAQYRAMRDAGRTPEPVPDAVGASGGNSFVIQEHHARRLHYDLRLEREGVLVSWALPKGPPATPDRNHLAVQTEDHPLEYGTFEGNIPKGEYGAGEMTIWDAGTYELEKWRDGKEVICTLYGKENGGLARSGSAVRRYALINTGGSGAGGRNWLIHLMKDQSASASSAAVTGDGLAASAAGPEGFSGPVPSVDLPVTGNGTIGPGAAPDFVPPMLATLASATVLPDESDFAFELKWDGVRAIAVVAAGGVRLLSRNGNDMSLLYPELGNLADYVNAETAVLDGEIVALNDGGRPDFSLLQTRMKLTSAAEIDAARARTPVRLMLFDLLDLDGTSLLPLGYSNRREILDGAVSAPEDGHIQVPEQLDATLAEAVEASRDLGLEGIVAKRRSSVYRPGTRTEAWLKIKHQRTQEVVVVGWRPGKGNRASKIGSLLVAVPDGVNLKYLGRVGSGLTDRELAEVGGRLKKMARKTAPLPDVPAPDAADARWVRPALVGEVQYSERTGGGRLRHPVWRGWRPDKKPSDVTVEN</sequence>
<evidence type="ECO:0000256" key="4">
    <source>
        <dbReference type="ARBA" id="ARBA00022679"/>
    </source>
</evidence>
<dbReference type="NCBIfam" id="TIGR02778">
    <property type="entry name" value="ligD_pol"/>
    <property type="match status" value="1"/>
</dbReference>
<dbReference type="EC" id="6.5.1.1" evidence="2"/>
<proteinExistence type="inferred from homology"/>
<dbReference type="Pfam" id="PF01068">
    <property type="entry name" value="DNA_ligase_A_M"/>
    <property type="match status" value="1"/>
</dbReference>
<evidence type="ECO:0000256" key="17">
    <source>
        <dbReference type="ARBA" id="ARBA00023211"/>
    </source>
</evidence>
<keyword evidence="26" id="KW-1185">Reference proteome</keyword>
<dbReference type="Gene3D" id="2.40.50.140">
    <property type="entry name" value="Nucleic acid-binding proteins"/>
    <property type="match status" value="1"/>
</dbReference>
<keyword evidence="13" id="KW-0239">DNA-directed DNA polymerase</keyword>
<evidence type="ECO:0000256" key="13">
    <source>
        <dbReference type="ARBA" id="ARBA00022932"/>
    </source>
</evidence>
<dbReference type="CDD" id="cd04863">
    <property type="entry name" value="MtLigD_Pol_like"/>
    <property type="match status" value="1"/>
</dbReference>
<dbReference type="InterPro" id="IPR033649">
    <property type="entry name" value="MtLigD_Pol-like"/>
</dbReference>
<evidence type="ECO:0000256" key="20">
    <source>
        <dbReference type="ARBA" id="ARBA00034003"/>
    </source>
</evidence>
<comment type="similarity">
    <text evidence="21">In the C-terminal section; belongs to the ATP-dependent DNA ligase family.</text>
</comment>
<dbReference type="PANTHER" id="PTHR42705:SF2">
    <property type="entry name" value="BIFUNCTIONAL NON-HOMOLOGOUS END JOINING PROTEIN LIGD"/>
    <property type="match status" value="1"/>
</dbReference>
<evidence type="ECO:0000256" key="6">
    <source>
        <dbReference type="ARBA" id="ARBA00022722"/>
    </source>
</evidence>
<keyword evidence="6" id="KW-0540">Nuclease</keyword>
<dbReference type="Pfam" id="PF04679">
    <property type="entry name" value="DNA_ligase_A_C"/>
    <property type="match status" value="1"/>
</dbReference>
<keyword evidence="4" id="KW-0808">Transferase</keyword>
<evidence type="ECO:0000256" key="14">
    <source>
        <dbReference type="ARBA" id="ARBA00023125"/>
    </source>
</evidence>
<evidence type="ECO:0000256" key="11">
    <source>
        <dbReference type="ARBA" id="ARBA00022839"/>
    </source>
</evidence>
<dbReference type="Gene3D" id="3.30.470.30">
    <property type="entry name" value="DNA ligase/mRNA capping enzyme"/>
    <property type="match status" value="1"/>
</dbReference>
<keyword evidence="12" id="KW-0067">ATP-binding</keyword>
<dbReference type="GO" id="GO:0003677">
    <property type="term" value="F:DNA binding"/>
    <property type="evidence" value="ECO:0007669"/>
    <property type="project" value="UniProtKB-KW"/>
</dbReference>
<keyword evidence="11" id="KW-0269">Exonuclease</keyword>
<dbReference type="CDD" id="cd07906">
    <property type="entry name" value="Adenylation_DNA_ligase_LigD_LigC"/>
    <property type="match status" value="1"/>
</dbReference>
<evidence type="ECO:0000256" key="21">
    <source>
        <dbReference type="ARBA" id="ARBA00049981"/>
    </source>
</evidence>
<keyword evidence="9" id="KW-0227">DNA damage</keyword>
<keyword evidence="3 25" id="KW-0436">Ligase</keyword>
<name>A0A4R5TUD1_9MICC</name>
<keyword evidence="17" id="KW-0464">Manganese</keyword>
<dbReference type="PROSITE" id="PS00697">
    <property type="entry name" value="DNA_LIGASE_A1"/>
    <property type="match status" value="1"/>
</dbReference>
<dbReference type="RefSeq" id="WP_133404312.1">
    <property type="nucleotide sequence ID" value="NZ_SMTK01000004.1"/>
</dbReference>
<evidence type="ECO:0000256" key="18">
    <source>
        <dbReference type="ARBA" id="ARBA00023268"/>
    </source>
</evidence>
<dbReference type="Proteomes" id="UP000295411">
    <property type="component" value="Unassembled WGS sequence"/>
</dbReference>
<dbReference type="NCBIfam" id="NF007210">
    <property type="entry name" value="PRK09632.1"/>
    <property type="match status" value="1"/>
</dbReference>
<evidence type="ECO:0000256" key="22">
    <source>
        <dbReference type="ARBA" id="ARBA00049990"/>
    </source>
</evidence>
<keyword evidence="7" id="KW-0479">Metal-binding</keyword>
<dbReference type="InterPro" id="IPR012340">
    <property type="entry name" value="NA-bd_OB-fold"/>
</dbReference>
<dbReference type="InterPro" id="IPR012310">
    <property type="entry name" value="DNA_ligase_ATP-dep_cent"/>
</dbReference>
<keyword evidence="8" id="KW-0547">Nucleotide-binding</keyword>
<accession>A0A4R5TUD1</accession>
<dbReference type="EMBL" id="SMTK01000004">
    <property type="protein sequence ID" value="TDK24643.1"/>
    <property type="molecule type" value="Genomic_DNA"/>
</dbReference>
<comment type="catalytic activity">
    <reaction evidence="20">
        <text>ATP + (deoxyribonucleotide)n-3'-hydroxyl + 5'-phospho-(deoxyribonucleotide)m = (deoxyribonucleotide)n+m + AMP + diphosphate.</text>
        <dbReference type="EC" id="6.5.1.1"/>
    </reaction>
</comment>
<evidence type="ECO:0000256" key="12">
    <source>
        <dbReference type="ARBA" id="ARBA00022840"/>
    </source>
</evidence>
<dbReference type="GO" id="GO:0003887">
    <property type="term" value="F:DNA-directed DNA polymerase activity"/>
    <property type="evidence" value="ECO:0007669"/>
    <property type="project" value="UniProtKB-KW"/>
</dbReference>
<evidence type="ECO:0000259" key="24">
    <source>
        <dbReference type="PROSITE" id="PS50160"/>
    </source>
</evidence>
<evidence type="ECO:0000256" key="10">
    <source>
        <dbReference type="ARBA" id="ARBA00022801"/>
    </source>
</evidence>
<gene>
    <name evidence="25" type="ORF">E2F48_12515</name>
</gene>
<dbReference type="GO" id="GO:0004527">
    <property type="term" value="F:exonuclease activity"/>
    <property type="evidence" value="ECO:0007669"/>
    <property type="project" value="UniProtKB-KW"/>
</dbReference>
<dbReference type="InterPro" id="IPR014146">
    <property type="entry name" value="LigD_ligase_dom"/>
</dbReference>
<evidence type="ECO:0000256" key="23">
    <source>
        <dbReference type="SAM" id="MobiDB-lite"/>
    </source>
</evidence>
<evidence type="ECO:0000313" key="25">
    <source>
        <dbReference type="EMBL" id="TDK24643.1"/>
    </source>
</evidence>
<dbReference type="GO" id="GO:0003910">
    <property type="term" value="F:DNA ligase (ATP) activity"/>
    <property type="evidence" value="ECO:0007669"/>
    <property type="project" value="UniProtKB-EC"/>
</dbReference>
<dbReference type="SUPFAM" id="SSF56091">
    <property type="entry name" value="DNA ligase/mRNA capping enzyme, catalytic domain"/>
    <property type="match status" value="1"/>
</dbReference>
<dbReference type="GO" id="GO:0046872">
    <property type="term" value="F:metal ion binding"/>
    <property type="evidence" value="ECO:0007669"/>
    <property type="project" value="UniProtKB-KW"/>
</dbReference>
<comment type="similarity">
    <text evidence="22">In the N-terminal section; belongs to the LigD polymerase family.</text>
</comment>
<feature type="region of interest" description="Disordered" evidence="23">
    <location>
        <begin position="294"/>
        <end position="315"/>
    </location>
</feature>
<dbReference type="InterPro" id="IPR052171">
    <property type="entry name" value="NHEJ_LigD"/>
</dbReference>
<keyword evidence="18" id="KW-0511">Multifunctional enzyme</keyword>
<dbReference type="Gene3D" id="3.90.920.10">
    <property type="entry name" value="DNA primase, PRIM domain"/>
    <property type="match status" value="1"/>
</dbReference>
<keyword evidence="15" id="KW-0233">DNA recombination</keyword>
<keyword evidence="14" id="KW-0238">DNA-binding</keyword>
<dbReference type="GO" id="GO:0005524">
    <property type="term" value="F:ATP binding"/>
    <property type="evidence" value="ECO:0007669"/>
    <property type="project" value="UniProtKB-KW"/>
</dbReference>
<evidence type="ECO:0000256" key="15">
    <source>
        <dbReference type="ARBA" id="ARBA00023172"/>
    </source>
</evidence>
<dbReference type="InterPro" id="IPR014144">
    <property type="entry name" value="LigD_PE_domain"/>
</dbReference>
<dbReference type="InterPro" id="IPR014145">
    <property type="entry name" value="LigD_pol_dom"/>
</dbReference>
<dbReference type="PANTHER" id="PTHR42705">
    <property type="entry name" value="BIFUNCTIONAL NON-HOMOLOGOUS END JOINING PROTEIN LIGD"/>
    <property type="match status" value="1"/>
</dbReference>
<dbReference type="SUPFAM" id="SSF50249">
    <property type="entry name" value="Nucleic acid-binding proteins"/>
    <property type="match status" value="1"/>
</dbReference>
<dbReference type="Gene3D" id="3.30.1490.70">
    <property type="match status" value="1"/>
</dbReference>
<dbReference type="OrthoDB" id="9802472at2"/>
<protein>
    <recommendedName>
        <fullName evidence="2">DNA ligase (ATP)</fullName>
        <ecNumber evidence="2">6.5.1.1</ecNumber>
    </recommendedName>
    <alternativeName>
        <fullName evidence="19">NHEJ DNA polymerase</fullName>
    </alternativeName>
</protein>
<comment type="caution">
    <text evidence="25">The sequence shown here is derived from an EMBL/GenBank/DDBJ whole genome shotgun (WGS) entry which is preliminary data.</text>
</comment>
<evidence type="ECO:0000256" key="5">
    <source>
        <dbReference type="ARBA" id="ARBA00022695"/>
    </source>
</evidence>
<dbReference type="PROSITE" id="PS50160">
    <property type="entry name" value="DNA_LIGASE_A3"/>
    <property type="match status" value="1"/>
</dbReference>
<evidence type="ECO:0000256" key="9">
    <source>
        <dbReference type="ARBA" id="ARBA00022763"/>
    </source>
</evidence>
<evidence type="ECO:0000256" key="1">
    <source>
        <dbReference type="ARBA" id="ARBA00001936"/>
    </source>
</evidence>
<dbReference type="NCBIfam" id="TIGR02779">
    <property type="entry name" value="NHEJ_ligase_lig"/>
    <property type="match status" value="1"/>
</dbReference>
<organism evidence="25 26">
    <name type="scientific">Arthrobacter crusticola</name>
    <dbReference type="NCBI Taxonomy" id="2547960"/>
    <lineage>
        <taxon>Bacteria</taxon>
        <taxon>Bacillati</taxon>
        <taxon>Actinomycetota</taxon>
        <taxon>Actinomycetes</taxon>
        <taxon>Micrococcales</taxon>
        <taxon>Micrococcaceae</taxon>
        <taxon>Arthrobacter</taxon>
    </lineage>
</organism>
<dbReference type="Pfam" id="PF13298">
    <property type="entry name" value="LigD_N"/>
    <property type="match status" value="1"/>
</dbReference>
<evidence type="ECO:0000256" key="7">
    <source>
        <dbReference type="ARBA" id="ARBA00022723"/>
    </source>
</evidence>
<keyword evidence="5" id="KW-0548">Nucleotidyltransferase</keyword>
<evidence type="ECO:0000256" key="16">
    <source>
        <dbReference type="ARBA" id="ARBA00023204"/>
    </source>
</evidence>
<evidence type="ECO:0000256" key="8">
    <source>
        <dbReference type="ARBA" id="ARBA00022741"/>
    </source>
</evidence>
<keyword evidence="10" id="KW-0378">Hydrolase</keyword>
<keyword evidence="16" id="KW-0234">DNA repair</keyword>
<evidence type="ECO:0000256" key="19">
    <source>
        <dbReference type="ARBA" id="ARBA00029943"/>
    </source>
</evidence>
<dbReference type="NCBIfam" id="TIGR02777">
    <property type="entry name" value="LigD_PE_dom"/>
    <property type="match status" value="1"/>
</dbReference>
<dbReference type="GO" id="GO:0006310">
    <property type="term" value="P:DNA recombination"/>
    <property type="evidence" value="ECO:0007669"/>
    <property type="project" value="UniProtKB-KW"/>
</dbReference>
<reference evidence="25 26" key="1">
    <citation type="submission" date="2019-03" db="EMBL/GenBank/DDBJ databases">
        <title>Arthrobacter sp. nov., an bacterium isolated from biocrust in Mu Us Desert.</title>
        <authorList>
            <person name="Lixiong L."/>
        </authorList>
    </citation>
    <scope>NUCLEOTIDE SEQUENCE [LARGE SCALE GENOMIC DNA]</scope>
    <source>
        <strain evidence="25 26">SLN-3</strain>
    </source>
</reference>
<dbReference type="InterPro" id="IPR016059">
    <property type="entry name" value="DNA_ligase_ATP-dep_CS"/>
</dbReference>
<dbReference type="Pfam" id="PF21686">
    <property type="entry name" value="LigD_Prim-Pol"/>
    <property type="match status" value="1"/>
</dbReference>
<dbReference type="AlphaFoldDB" id="A0A4R5TUD1"/>